<dbReference type="InterPro" id="IPR011009">
    <property type="entry name" value="Kinase-like_dom_sf"/>
</dbReference>
<dbReference type="EMBL" id="CAOQHR010000002">
    <property type="protein sequence ID" value="CAI6330824.1"/>
    <property type="molecule type" value="Genomic_DNA"/>
</dbReference>
<organism evidence="2 3">
    <name type="scientific">Periconia digitata</name>
    <dbReference type="NCBI Taxonomy" id="1303443"/>
    <lineage>
        <taxon>Eukaryota</taxon>
        <taxon>Fungi</taxon>
        <taxon>Dikarya</taxon>
        <taxon>Ascomycota</taxon>
        <taxon>Pezizomycotina</taxon>
        <taxon>Dothideomycetes</taxon>
        <taxon>Pleosporomycetidae</taxon>
        <taxon>Pleosporales</taxon>
        <taxon>Massarineae</taxon>
        <taxon>Periconiaceae</taxon>
        <taxon>Periconia</taxon>
    </lineage>
</organism>
<dbReference type="SUPFAM" id="SSF56112">
    <property type="entry name" value="Protein kinase-like (PK-like)"/>
    <property type="match status" value="1"/>
</dbReference>
<dbReference type="GO" id="GO:0005524">
    <property type="term" value="F:ATP binding"/>
    <property type="evidence" value="ECO:0007669"/>
    <property type="project" value="InterPro"/>
</dbReference>
<accession>A0A9W4U8H9</accession>
<dbReference type="PROSITE" id="PS50011">
    <property type="entry name" value="PROTEIN_KINASE_DOM"/>
    <property type="match status" value="1"/>
</dbReference>
<comment type="caution">
    <text evidence="2">The sequence shown here is derived from an EMBL/GenBank/DDBJ whole genome shotgun (WGS) entry which is preliminary data.</text>
</comment>
<dbReference type="InterPro" id="IPR000719">
    <property type="entry name" value="Prot_kinase_dom"/>
</dbReference>
<dbReference type="Proteomes" id="UP001152607">
    <property type="component" value="Unassembled WGS sequence"/>
</dbReference>
<dbReference type="Pfam" id="PF00069">
    <property type="entry name" value="Pkinase"/>
    <property type="match status" value="1"/>
</dbReference>
<name>A0A9W4U8H9_9PLEO</name>
<evidence type="ECO:0000313" key="3">
    <source>
        <dbReference type="Proteomes" id="UP001152607"/>
    </source>
</evidence>
<proteinExistence type="predicted"/>
<keyword evidence="3" id="KW-1185">Reference proteome</keyword>
<feature type="domain" description="Protein kinase" evidence="1">
    <location>
        <begin position="1"/>
        <end position="304"/>
    </location>
</feature>
<evidence type="ECO:0000313" key="2">
    <source>
        <dbReference type="EMBL" id="CAI6330824.1"/>
    </source>
</evidence>
<dbReference type="AlphaFoldDB" id="A0A9W4U8H9"/>
<gene>
    <name evidence="2" type="ORF">PDIGIT_LOCUS4315</name>
</gene>
<protein>
    <recommendedName>
        <fullName evidence="1">Protein kinase domain-containing protein</fullName>
    </recommendedName>
</protein>
<evidence type="ECO:0000259" key="1">
    <source>
        <dbReference type="PROSITE" id="PS50011"/>
    </source>
</evidence>
<dbReference type="Gene3D" id="1.10.510.10">
    <property type="entry name" value="Transferase(Phosphotransferase) domain 1"/>
    <property type="match status" value="1"/>
</dbReference>
<sequence length="304" mass="33974">MVFGPLLSEAIKSKLTYQIFHTEQNDSADLELIVLASNNTFYHTTIPFPKPPSPPPKFPTNDSIKSLPLSRLSTRELTKLFPRYHPTLMTRAPEPHLLQDPFIKRQRLIPDLHMHEGLDPDFPIARDLLSSEIGILETLRAHPHPNIAEYHGVLLHPFLGGSHVTDILYTRYATDLDDFYANPAARSPANSALILNGVKAAIAHLHSLGIAHHDVRPANIFLDVEGFEDGGMQVTKVVLGDFDAAVEFGKGGWSVKHAPTGVWWDEELWRFGMVVDGEMDLRGLRVLERWLDDTGIEGVVDAYA</sequence>
<dbReference type="OrthoDB" id="4062651at2759"/>
<reference evidence="2" key="1">
    <citation type="submission" date="2023-01" db="EMBL/GenBank/DDBJ databases">
        <authorList>
            <person name="Van Ghelder C."/>
            <person name="Rancurel C."/>
        </authorList>
    </citation>
    <scope>NUCLEOTIDE SEQUENCE</scope>
    <source>
        <strain evidence="2">CNCM I-4278</strain>
    </source>
</reference>
<dbReference type="GO" id="GO:0004672">
    <property type="term" value="F:protein kinase activity"/>
    <property type="evidence" value="ECO:0007669"/>
    <property type="project" value="InterPro"/>
</dbReference>